<name>A0ABD6CWH5_9EURY</name>
<feature type="transmembrane region" description="Helical" evidence="1">
    <location>
        <begin position="66"/>
        <end position="89"/>
    </location>
</feature>
<evidence type="ECO:0000313" key="3">
    <source>
        <dbReference type="Proteomes" id="UP001597075"/>
    </source>
</evidence>
<proteinExistence type="predicted"/>
<evidence type="ECO:0000256" key="1">
    <source>
        <dbReference type="SAM" id="Phobius"/>
    </source>
</evidence>
<accession>A0ABD6CWH5</accession>
<dbReference type="Proteomes" id="UP001597075">
    <property type="component" value="Unassembled WGS sequence"/>
</dbReference>
<dbReference type="InterPro" id="IPR036890">
    <property type="entry name" value="HATPase_C_sf"/>
</dbReference>
<comment type="caution">
    <text evidence="2">The sequence shown here is derived from an EMBL/GenBank/DDBJ whole genome shotgun (WGS) entry which is preliminary data.</text>
</comment>
<dbReference type="Gene3D" id="3.30.565.10">
    <property type="entry name" value="Histidine kinase-like ATPase, C-terminal domain"/>
    <property type="match status" value="1"/>
</dbReference>
<feature type="transmembrane region" description="Helical" evidence="1">
    <location>
        <begin position="101"/>
        <end position="121"/>
    </location>
</feature>
<protein>
    <recommendedName>
        <fullName evidence="4">Sensor histidine kinase</fullName>
    </recommendedName>
</protein>
<sequence length="344" mass="36700">MVDAPHPLKRWSLAITGVALATVPGTRLLVDTDRVAALLEGVVPLLLLGGVTYAGVAYARRRSPGFTAVVTAWTLSVVAGMVVVALWITTLSRLLATGLPFAALTPVVTSVGAVAGLWVGTNNARWRERKRALRRERERIDFLNELLRHYVLNAAQVIVGRAELVAERTDETDATVVADTGRRMARHVEQMRALVPSDGACWPVDLAASVTAASEGFGTEVRVVDQVPEPCSVLADDALDVLVEALLNQAVDRASGTVTVRISATRTGGDVVLTVDDDAADPAVGTVDPEAIDTDGGVLQFQRYLVVTLVERYDGEMTVTNRETGARIEICLRAAPTDDAFGNP</sequence>
<keyword evidence="1" id="KW-0472">Membrane</keyword>
<organism evidence="2 3">
    <name type="scientific">Haloplanus ruber</name>
    <dbReference type="NCBI Taxonomy" id="869892"/>
    <lineage>
        <taxon>Archaea</taxon>
        <taxon>Methanobacteriati</taxon>
        <taxon>Methanobacteriota</taxon>
        <taxon>Stenosarchaea group</taxon>
        <taxon>Halobacteria</taxon>
        <taxon>Halobacteriales</taxon>
        <taxon>Haloferacaceae</taxon>
        <taxon>Haloplanus</taxon>
    </lineage>
</organism>
<keyword evidence="3" id="KW-1185">Reference proteome</keyword>
<reference evidence="2 3" key="1">
    <citation type="journal article" date="2019" name="Int. J. Syst. Evol. Microbiol.">
        <title>The Global Catalogue of Microorganisms (GCM) 10K type strain sequencing project: providing services to taxonomists for standard genome sequencing and annotation.</title>
        <authorList>
            <consortium name="The Broad Institute Genomics Platform"/>
            <consortium name="The Broad Institute Genome Sequencing Center for Infectious Disease"/>
            <person name="Wu L."/>
            <person name="Ma J."/>
        </authorList>
    </citation>
    <scope>NUCLEOTIDE SEQUENCE [LARGE SCALE GENOMIC DNA]</scope>
    <source>
        <strain evidence="2 3">CGMCC 1.10594</strain>
    </source>
</reference>
<evidence type="ECO:0000313" key="2">
    <source>
        <dbReference type="EMBL" id="MFD1633236.1"/>
    </source>
</evidence>
<feature type="transmembrane region" description="Helical" evidence="1">
    <location>
        <begin position="36"/>
        <end position="59"/>
    </location>
</feature>
<keyword evidence="1" id="KW-0812">Transmembrane</keyword>
<gene>
    <name evidence="2" type="ORF">ACFSBJ_05740</name>
</gene>
<evidence type="ECO:0008006" key="4">
    <source>
        <dbReference type="Google" id="ProtNLM"/>
    </source>
</evidence>
<dbReference type="AlphaFoldDB" id="A0ABD6CWH5"/>
<keyword evidence="1" id="KW-1133">Transmembrane helix</keyword>
<dbReference type="EMBL" id="JBHUDL010000009">
    <property type="protein sequence ID" value="MFD1633236.1"/>
    <property type="molecule type" value="Genomic_DNA"/>
</dbReference>
<dbReference type="RefSeq" id="WP_256405869.1">
    <property type="nucleotide sequence ID" value="NZ_CP187151.1"/>
</dbReference>